<feature type="compositionally biased region" description="Polar residues" evidence="1">
    <location>
        <begin position="1"/>
        <end position="15"/>
    </location>
</feature>
<evidence type="ECO:0000313" key="3">
    <source>
        <dbReference type="Proteomes" id="UP000325827"/>
    </source>
</evidence>
<keyword evidence="3" id="KW-1185">Reference proteome</keyword>
<dbReference type="Pfam" id="PF05721">
    <property type="entry name" value="PhyH"/>
    <property type="match status" value="1"/>
</dbReference>
<feature type="region of interest" description="Disordered" evidence="1">
    <location>
        <begin position="1"/>
        <end position="26"/>
    </location>
</feature>
<dbReference type="SUPFAM" id="SSF51197">
    <property type="entry name" value="Clavaminate synthase-like"/>
    <property type="match status" value="1"/>
</dbReference>
<dbReference type="Gene3D" id="2.60.120.620">
    <property type="entry name" value="q2cbj1_9rhob like domain"/>
    <property type="match status" value="1"/>
</dbReference>
<organism evidence="2 3">
    <name type="scientific">Microbacterium rhizomatis</name>
    <dbReference type="NCBI Taxonomy" id="1631477"/>
    <lineage>
        <taxon>Bacteria</taxon>
        <taxon>Bacillati</taxon>
        <taxon>Actinomycetota</taxon>
        <taxon>Actinomycetes</taxon>
        <taxon>Micrococcales</taxon>
        <taxon>Microbacteriaceae</taxon>
        <taxon>Microbacterium</taxon>
    </lineage>
</organism>
<gene>
    <name evidence="2" type="ORF">F6B43_13815</name>
</gene>
<dbReference type="InterPro" id="IPR008775">
    <property type="entry name" value="Phytyl_CoA_dOase-like"/>
</dbReference>
<dbReference type="PANTHER" id="PTHR20883:SF48">
    <property type="entry name" value="ECTOINE DIOXYGENASE"/>
    <property type="match status" value="1"/>
</dbReference>
<proteinExistence type="predicted"/>
<name>A0A5J5J535_9MICO</name>
<dbReference type="EMBL" id="VYSA01000002">
    <property type="protein sequence ID" value="KAA9108443.1"/>
    <property type="molecule type" value="Genomic_DNA"/>
</dbReference>
<keyword evidence="2" id="KW-0560">Oxidoreductase</keyword>
<reference evidence="3" key="1">
    <citation type="submission" date="2019-09" db="EMBL/GenBank/DDBJ databases">
        <title>Mumia zhuanghuii sp. nov. isolated from the intestinal contents of plateau pika (Ochotona curzoniae) in the Qinghai-Tibet plateau of China.</title>
        <authorList>
            <person name="Tian Z."/>
        </authorList>
    </citation>
    <scope>NUCLEOTIDE SEQUENCE [LARGE SCALE GENOMIC DNA]</scope>
    <source>
        <strain evidence="3">JCM 30598</strain>
    </source>
</reference>
<dbReference type="GO" id="GO:0005506">
    <property type="term" value="F:iron ion binding"/>
    <property type="evidence" value="ECO:0007669"/>
    <property type="project" value="UniProtKB-ARBA"/>
</dbReference>
<protein>
    <submittedName>
        <fullName evidence="2">Phytanoyl-CoA dioxygenase family protein</fullName>
    </submittedName>
</protein>
<dbReference type="AlphaFoldDB" id="A0A5J5J535"/>
<dbReference type="GO" id="GO:0016706">
    <property type="term" value="F:2-oxoglutarate-dependent dioxygenase activity"/>
    <property type="evidence" value="ECO:0007669"/>
    <property type="project" value="UniProtKB-ARBA"/>
</dbReference>
<comment type="caution">
    <text evidence="2">The sequence shown here is derived from an EMBL/GenBank/DDBJ whole genome shotgun (WGS) entry which is preliminary data.</text>
</comment>
<dbReference type="PANTHER" id="PTHR20883">
    <property type="entry name" value="PHYTANOYL-COA DIOXYGENASE DOMAIN CONTAINING 1"/>
    <property type="match status" value="1"/>
</dbReference>
<keyword evidence="2" id="KW-0223">Dioxygenase</keyword>
<dbReference type="OrthoDB" id="9796766at2"/>
<evidence type="ECO:0000256" key="1">
    <source>
        <dbReference type="SAM" id="MobiDB-lite"/>
    </source>
</evidence>
<accession>A0A5J5J535</accession>
<dbReference type="Proteomes" id="UP000325827">
    <property type="component" value="Unassembled WGS sequence"/>
</dbReference>
<evidence type="ECO:0000313" key="2">
    <source>
        <dbReference type="EMBL" id="KAA9108443.1"/>
    </source>
</evidence>
<sequence>MPTLVSSATRRTAMTDTLPAPVRSAGVSGMTPRDYHLSDEEIASFDENGYVILRDRIPADLLRKLQQASTRWIADGHALESESDGDGDYNFATRPSGRVLFRINYLHNKHEAASLELLGSPQMLGIAESLAGADFVPTYESLVFKNTGDGAPIDWHQDAVHPRTHRIFNVDVYLDESRKGAGSLRVAPGSQKQIVDVCQLQEEFGWDAPGVIQTELNPGDVLVHDVMLVHGSEATLANKLRRTIYFEFRSAQQILAEGPWDADFIDRRLRLVALGLEEWRAQNPQLAPFAWNVADDLRPSRADDAEAELRIAHGVHSPGSYCSAGSVATRPNGRPV</sequence>